<dbReference type="GO" id="GO:0005975">
    <property type="term" value="P:carbohydrate metabolic process"/>
    <property type="evidence" value="ECO:0007669"/>
    <property type="project" value="InterPro"/>
</dbReference>
<dbReference type="AlphaFoldDB" id="A0A317ZN94"/>
<dbReference type="Gene3D" id="1.50.10.10">
    <property type="match status" value="1"/>
</dbReference>
<dbReference type="PANTHER" id="PTHR31084">
    <property type="entry name" value="ALPHA-L-FUCOSIDASE 2"/>
    <property type="match status" value="1"/>
</dbReference>
<comment type="caution">
    <text evidence="5">The sequence shown here is derived from an EMBL/GenBank/DDBJ whole genome shotgun (WGS) entry which is preliminary data.</text>
</comment>
<accession>A0A317ZN94</accession>
<dbReference type="Gene3D" id="2.60.40.1180">
    <property type="entry name" value="Golgi alpha-mannosidase II"/>
    <property type="match status" value="1"/>
</dbReference>
<reference evidence="5 6" key="1">
    <citation type="submission" date="2018-05" db="EMBL/GenBank/DDBJ databases">
        <title>Coraliomargarita sinensis sp. nov., isolated from a marine solar saltern.</title>
        <authorList>
            <person name="Zhou L.Y."/>
        </authorList>
    </citation>
    <scope>NUCLEOTIDE SEQUENCE [LARGE SCALE GENOMIC DNA]</scope>
    <source>
        <strain evidence="5 6">WN38</strain>
    </source>
</reference>
<dbReference type="GO" id="GO:0004560">
    <property type="term" value="F:alpha-L-fucosidase activity"/>
    <property type="evidence" value="ECO:0007669"/>
    <property type="project" value="InterPro"/>
</dbReference>
<evidence type="ECO:0000313" key="5">
    <source>
        <dbReference type="EMBL" id="PXA05348.1"/>
    </source>
</evidence>
<proteinExistence type="predicted"/>
<dbReference type="Pfam" id="PF14498">
    <property type="entry name" value="Glyco_hyd_65N_2"/>
    <property type="match status" value="1"/>
</dbReference>
<dbReference type="SUPFAM" id="SSF48208">
    <property type="entry name" value="Six-hairpin glycosidases"/>
    <property type="match status" value="1"/>
</dbReference>
<feature type="domain" description="Glycosyl hydrolase family 95 N-terminal" evidence="2">
    <location>
        <begin position="22"/>
        <end position="270"/>
    </location>
</feature>
<organism evidence="5 6">
    <name type="scientific">Coraliomargarita sinensis</name>
    <dbReference type="NCBI Taxonomy" id="2174842"/>
    <lineage>
        <taxon>Bacteria</taxon>
        <taxon>Pseudomonadati</taxon>
        <taxon>Verrucomicrobiota</taxon>
        <taxon>Opitutia</taxon>
        <taxon>Puniceicoccales</taxon>
        <taxon>Coraliomargaritaceae</taxon>
        <taxon>Coraliomargarita</taxon>
    </lineage>
</organism>
<protein>
    <submittedName>
        <fullName evidence="5">Glycoside hydrolase</fullName>
    </submittedName>
</protein>
<feature type="domain" description="Glycosyl hydrolase family 95 catalytic" evidence="4">
    <location>
        <begin position="298"/>
        <end position="708"/>
    </location>
</feature>
<dbReference type="PIRSF" id="PIRSF007663">
    <property type="entry name" value="UCP007663"/>
    <property type="match status" value="1"/>
</dbReference>
<dbReference type="InParanoid" id="A0A317ZN94"/>
<feature type="signal peptide" evidence="1">
    <location>
        <begin position="1"/>
        <end position="20"/>
    </location>
</feature>
<dbReference type="Gene3D" id="2.70.98.50">
    <property type="entry name" value="putative glycoside hydrolase family protein from bacillus halodurans"/>
    <property type="match status" value="1"/>
</dbReference>
<dbReference type="InterPro" id="IPR016518">
    <property type="entry name" value="Alpha-L-fucosidase"/>
</dbReference>
<dbReference type="EMBL" id="QHJQ01000001">
    <property type="protein sequence ID" value="PXA05348.1"/>
    <property type="molecule type" value="Genomic_DNA"/>
</dbReference>
<keyword evidence="1" id="KW-0732">Signal</keyword>
<sequence>MCLKQIFSVLFFSLSNLSGATLWYEQPANRWEEALPLGNGRLGAMVFGGVEKERLQLNEESLWAGCPVETYPEGFKENLQTLQEMVLAGNASEAVEFGVANMTKRPTSFRSYEPLADLELEFLHDGPVGDYHRDLDLMDGVATVAYTVDGVRFRREVLISAVDDLIAIHLSADRAGAINFKVGLTRAKDMVVKATGAELQMDGQIIDIAKEDGGAEENSGGSGPAGAHMKFAGQLVAKTVGGTVRPEGDRLFIENADKVLLFFTAATDYSVQRMDFDRAIDPRSVVERILQSVGEKRWEGLKAAHLEEHREVMDRVILDIGGSEWANIATDKRLVAMKEGQSDPALIADFFQFGRYLLMSSSRRPGRLPPNLQGIWNDKMWAPWESDYHLNINLQMNYWPADVTNLSETVDSLVDWFEPLTKRGKYPADILYGADGWLSYHATNVFGRVTGSGSNEGSQFNNGFLDPLAGAWMAMTLWRHYEFTQDVNFLETKAYPILKGAAEFLIDYLYEDEEGQLVIVPSASPENKFIDPKTDKAIRVTRGSTYHNTIVQVVFEAVIEASEKLDLDAALRSELTAALKKLPPLKIGGNGTIQEWIEDYEEAQPKHRHVSHLLGLHPFATIREHDKAMFEAAAKTLERRGFGGDVGWSNAWKTNFYARLQNAPQAHFYVNRLLQKNAMPNLLTGHNGRSLFQIDASFAGTAGIAEMLLQSHAGEIHLLPALPDAWPTGSATGLKARGGFVVDIEWQDGKLTEVVVYSQAGQPCVVRYGNDRIVLDLAEGEKSNVAAPLADAGS</sequence>
<evidence type="ECO:0000313" key="6">
    <source>
        <dbReference type="Proteomes" id="UP000247099"/>
    </source>
</evidence>
<dbReference type="InterPro" id="IPR054363">
    <property type="entry name" value="GH95_cat"/>
</dbReference>
<dbReference type="InterPro" id="IPR012341">
    <property type="entry name" value="6hp_glycosidase-like_sf"/>
</dbReference>
<evidence type="ECO:0000259" key="4">
    <source>
        <dbReference type="Pfam" id="PF22124"/>
    </source>
</evidence>
<dbReference type="Pfam" id="PF21307">
    <property type="entry name" value="Glyco_hydro_95_C"/>
    <property type="match status" value="1"/>
</dbReference>
<name>A0A317ZN94_9BACT</name>
<dbReference type="Proteomes" id="UP000247099">
    <property type="component" value="Unassembled WGS sequence"/>
</dbReference>
<evidence type="ECO:0000259" key="2">
    <source>
        <dbReference type="Pfam" id="PF14498"/>
    </source>
</evidence>
<dbReference type="InterPro" id="IPR027414">
    <property type="entry name" value="GH95_N_dom"/>
</dbReference>
<feature type="domain" description="Alpha fucosidase A-like C-terminal" evidence="3">
    <location>
        <begin position="710"/>
        <end position="774"/>
    </location>
</feature>
<dbReference type="RefSeq" id="WP_110129429.1">
    <property type="nucleotide sequence ID" value="NZ_QHJQ01000001.1"/>
</dbReference>
<evidence type="ECO:0000259" key="3">
    <source>
        <dbReference type="Pfam" id="PF21307"/>
    </source>
</evidence>
<keyword evidence="5" id="KW-0378">Hydrolase</keyword>
<evidence type="ECO:0000256" key="1">
    <source>
        <dbReference type="SAM" id="SignalP"/>
    </source>
</evidence>
<gene>
    <name evidence="5" type="ORF">DDZ13_00340</name>
</gene>
<dbReference type="Pfam" id="PF22124">
    <property type="entry name" value="Glyco_hydro_95_cat"/>
    <property type="match status" value="1"/>
</dbReference>
<dbReference type="InterPro" id="IPR008928">
    <property type="entry name" value="6-hairpin_glycosidase_sf"/>
</dbReference>
<feature type="chain" id="PRO_5016326573" evidence="1">
    <location>
        <begin position="21"/>
        <end position="794"/>
    </location>
</feature>
<dbReference type="InterPro" id="IPR013780">
    <property type="entry name" value="Glyco_hydro_b"/>
</dbReference>
<dbReference type="PANTHER" id="PTHR31084:SF0">
    <property type="entry name" value="ALPHA-L-FUCOSIDASE 2"/>
    <property type="match status" value="1"/>
</dbReference>
<keyword evidence="6" id="KW-1185">Reference proteome</keyword>
<dbReference type="InterPro" id="IPR049053">
    <property type="entry name" value="AFCA-like_C"/>
</dbReference>
<dbReference type="OrthoDB" id="9802600at2"/>